<dbReference type="GO" id="GO:0005871">
    <property type="term" value="C:kinesin complex"/>
    <property type="evidence" value="ECO:0007669"/>
    <property type="project" value="InterPro"/>
</dbReference>
<dbReference type="Pfam" id="PF13424">
    <property type="entry name" value="TPR_12"/>
    <property type="match status" value="1"/>
</dbReference>
<keyword evidence="6" id="KW-0802">TPR repeat</keyword>
<evidence type="ECO:0000256" key="8">
    <source>
        <dbReference type="ARBA" id="ARBA00023175"/>
    </source>
</evidence>
<keyword evidence="3" id="KW-0963">Cytoplasm</keyword>
<evidence type="ECO:0000256" key="3">
    <source>
        <dbReference type="ARBA" id="ARBA00022490"/>
    </source>
</evidence>
<evidence type="ECO:0000256" key="7">
    <source>
        <dbReference type="ARBA" id="ARBA00023054"/>
    </source>
</evidence>
<dbReference type="KEGG" id="nti:DNFV4_01984"/>
<dbReference type="Pfam" id="PF13374">
    <property type="entry name" value="TPR_10"/>
    <property type="match status" value="1"/>
</dbReference>
<keyword evidence="9" id="KW-0206">Cytoskeleton</keyword>
<dbReference type="RefSeq" id="WP_289268473.1">
    <property type="nucleotide sequence ID" value="NZ_OX365700.1"/>
</dbReference>
<sequence>MSTCPGILARTSAAILSVISEPVCALSLETRWQQGPSEGSQPILTISGPDREENPPRAAMALTARASAFARRGNYSEAERLLKTSLEITSNALGRDHSHIAVLLSKLGGLYAVQRRYAEAEHQLRLSLKINEKVFGPGHLDVAANLEALAFVLKKAHREEEAQELLTQAFKIWSKHRDDKSLGSSGFCVGDSS</sequence>
<evidence type="ECO:0000256" key="9">
    <source>
        <dbReference type="ARBA" id="ARBA00023212"/>
    </source>
</evidence>
<comment type="subcellular location">
    <subcellularLocation>
        <location evidence="1">Cytoplasm</location>
        <location evidence="1">Cytoskeleton</location>
    </subcellularLocation>
</comment>
<evidence type="ECO:0000256" key="4">
    <source>
        <dbReference type="ARBA" id="ARBA00022701"/>
    </source>
</evidence>
<evidence type="ECO:0008006" key="12">
    <source>
        <dbReference type="Google" id="ProtNLM"/>
    </source>
</evidence>
<dbReference type="InterPro" id="IPR002151">
    <property type="entry name" value="Kinesin_light"/>
</dbReference>
<dbReference type="InterPro" id="IPR011990">
    <property type="entry name" value="TPR-like_helical_dom_sf"/>
</dbReference>
<evidence type="ECO:0000313" key="11">
    <source>
        <dbReference type="Proteomes" id="UP001179121"/>
    </source>
</evidence>
<dbReference type="GO" id="GO:0007018">
    <property type="term" value="P:microtubule-based movement"/>
    <property type="evidence" value="ECO:0007669"/>
    <property type="project" value="TreeGrafter"/>
</dbReference>
<keyword evidence="5" id="KW-0677">Repeat</keyword>
<dbReference type="InterPro" id="IPR019734">
    <property type="entry name" value="TPR_rpt"/>
</dbReference>
<dbReference type="EMBL" id="OX365700">
    <property type="protein sequence ID" value="CAI4031565.1"/>
    <property type="molecule type" value="Genomic_DNA"/>
</dbReference>
<dbReference type="SUPFAM" id="SSF48452">
    <property type="entry name" value="TPR-like"/>
    <property type="match status" value="1"/>
</dbReference>
<proteinExistence type="inferred from homology"/>
<evidence type="ECO:0000256" key="2">
    <source>
        <dbReference type="ARBA" id="ARBA00009622"/>
    </source>
</evidence>
<keyword evidence="8" id="KW-0505">Motor protein</keyword>
<gene>
    <name evidence="10" type="ORF">DNFV4_01984</name>
</gene>
<evidence type="ECO:0000256" key="5">
    <source>
        <dbReference type="ARBA" id="ARBA00022737"/>
    </source>
</evidence>
<dbReference type="PANTHER" id="PTHR45783:SF3">
    <property type="entry name" value="KINESIN LIGHT CHAIN"/>
    <property type="match status" value="1"/>
</dbReference>
<comment type="similarity">
    <text evidence="2">Belongs to the kinesin light chain family.</text>
</comment>
<accession>A0AA86MZ33</accession>
<reference evidence="10" key="1">
    <citation type="submission" date="2022-10" db="EMBL/GenBank/DDBJ databases">
        <authorList>
            <person name="Koch H."/>
        </authorList>
    </citation>
    <scope>NUCLEOTIDE SEQUENCE</scope>
    <source>
        <strain evidence="10">DNF</strain>
    </source>
</reference>
<dbReference type="AlphaFoldDB" id="A0AA86MZ33"/>
<dbReference type="SMART" id="SM00028">
    <property type="entry name" value="TPR"/>
    <property type="match status" value="2"/>
</dbReference>
<dbReference type="Gene3D" id="1.25.40.10">
    <property type="entry name" value="Tetratricopeptide repeat domain"/>
    <property type="match status" value="1"/>
</dbReference>
<evidence type="ECO:0000313" key="10">
    <source>
        <dbReference type="EMBL" id="CAI4031565.1"/>
    </source>
</evidence>
<evidence type="ECO:0000256" key="1">
    <source>
        <dbReference type="ARBA" id="ARBA00004245"/>
    </source>
</evidence>
<name>A0AA86MZ33_9BACT</name>
<keyword evidence="4" id="KW-0493">Microtubule</keyword>
<evidence type="ECO:0000256" key="6">
    <source>
        <dbReference type="ARBA" id="ARBA00022803"/>
    </source>
</evidence>
<protein>
    <recommendedName>
        <fullName evidence="12">Tetratricopeptide repeat protein</fullName>
    </recommendedName>
</protein>
<dbReference type="GO" id="GO:0005874">
    <property type="term" value="C:microtubule"/>
    <property type="evidence" value="ECO:0007669"/>
    <property type="project" value="UniProtKB-KW"/>
</dbReference>
<dbReference type="GO" id="GO:0019894">
    <property type="term" value="F:kinesin binding"/>
    <property type="evidence" value="ECO:0007669"/>
    <property type="project" value="TreeGrafter"/>
</dbReference>
<dbReference type="GO" id="GO:0005737">
    <property type="term" value="C:cytoplasm"/>
    <property type="evidence" value="ECO:0007669"/>
    <property type="project" value="TreeGrafter"/>
</dbReference>
<dbReference type="PANTHER" id="PTHR45783">
    <property type="entry name" value="KINESIN LIGHT CHAIN"/>
    <property type="match status" value="1"/>
</dbReference>
<keyword evidence="11" id="KW-1185">Reference proteome</keyword>
<organism evidence="10 11">
    <name type="scientific">Nitrospira tepida</name>
    <dbReference type="NCBI Taxonomy" id="2973512"/>
    <lineage>
        <taxon>Bacteria</taxon>
        <taxon>Pseudomonadati</taxon>
        <taxon>Nitrospirota</taxon>
        <taxon>Nitrospiria</taxon>
        <taxon>Nitrospirales</taxon>
        <taxon>Nitrospiraceae</taxon>
        <taxon>Nitrospira</taxon>
    </lineage>
</organism>
<dbReference type="Proteomes" id="UP001179121">
    <property type="component" value="Chromosome"/>
</dbReference>
<keyword evidence="7" id="KW-0175">Coiled coil</keyword>